<gene>
    <name evidence="1" type="ORF">HZS55_12120</name>
</gene>
<name>A0A7D5PB05_9EURY</name>
<sequence length="63" mass="7351">MKTESGYVTEVECDCDSSETEFIEDIYSKGMERDQFCRHSAEAVVTIYSEFSDQIENEVRRIN</sequence>
<organism evidence="1 2">
    <name type="scientific">Halosimplex rubrum</name>
    <dbReference type="NCBI Taxonomy" id="869889"/>
    <lineage>
        <taxon>Archaea</taxon>
        <taxon>Methanobacteriati</taxon>
        <taxon>Methanobacteriota</taxon>
        <taxon>Stenosarchaea group</taxon>
        <taxon>Halobacteria</taxon>
        <taxon>Halobacteriales</taxon>
        <taxon>Haloarculaceae</taxon>
        <taxon>Halosimplex</taxon>
    </lineage>
</organism>
<dbReference type="EMBL" id="CP058910">
    <property type="protein sequence ID" value="QLH77999.1"/>
    <property type="molecule type" value="Genomic_DNA"/>
</dbReference>
<dbReference type="GeneID" id="56078621"/>
<dbReference type="RefSeq" id="WP_179907921.1">
    <property type="nucleotide sequence ID" value="NZ_CP058910.1"/>
</dbReference>
<dbReference type="Proteomes" id="UP000509667">
    <property type="component" value="Chromosome"/>
</dbReference>
<reference evidence="1 2" key="1">
    <citation type="submission" date="2020-07" db="EMBL/GenBank/DDBJ databases">
        <title>Halosimplex pelagicum sp. nov. and Halosimplex rubrum sp. nov., isolated from salted brown alga Laminaria, and emended description of the genus Halosimplex.</title>
        <authorList>
            <person name="Cui H."/>
        </authorList>
    </citation>
    <scope>NUCLEOTIDE SEQUENCE [LARGE SCALE GENOMIC DNA]</scope>
    <source>
        <strain evidence="1 2">R27</strain>
    </source>
</reference>
<dbReference type="AlphaFoldDB" id="A0A7D5PB05"/>
<protein>
    <submittedName>
        <fullName evidence="1">Uncharacterized protein</fullName>
    </submittedName>
</protein>
<proteinExistence type="predicted"/>
<evidence type="ECO:0000313" key="1">
    <source>
        <dbReference type="EMBL" id="QLH77999.1"/>
    </source>
</evidence>
<accession>A0A7D5PB05</accession>
<evidence type="ECO:0000313" key="2">
    <source>
        <dbReference type="Proteomes" id="UP000509667"/>
    </source>
</evidence>
<keyword evidence="2" id="KW-1185">Reference proteome</keyword>
<dbReference type="KEGG" id="hrr:HZS55_12120"/>